<reference evidence="1 2" key="1">
    <citation type="submission" date="2019-07" db="EMBL/GenBank/DDBJ databases">
        <title>Draft genome for Aliikangiella sp. M105.</title>
        <authorList>
            <person name="Wang G."/>
        </authorList>
    </citation>
    <scope>NUCLEOTIDE SEQUENCE [LARGE SCALE GENOMIC DNA]</scope>
    <source>
        <strain evidence="1 2">M105</strain>
    </source>
</reference>
<accession>A0A545TSP8</accession>
<keyword evidence="2" id="KW-1185">Reference proteome</keyword>
<dbReference type="Proteomes" id="UP000315439">
    <property type="component" value="Unassembled WGS sequence"/>
</dbReference>
<dbReference type="RefSeq" id="WP_142935351.1">
    <property type="nucleotide sequence ID" value="NZ_ML660174.1"/>
</dbReference>
<dbReference type="EMBL" id="VIKS01000018">
    <property type="protein sequence ID" value="TQV80246.1"/>
    <property type="molecule type" value="Genomic_DNA"/>
</dbReference>
<dbReference type="AlphaFoldDB" id="A0A545TSP8"/>
<dbReference type="InterPro" id="IPR009057">
    <property type="entry name" value="Homeodomain-like_sf"/>
</dbReference>
<sequence length="92" mass="11103">MPIRQMTKQQILIAENMLTEGYSKSFIAREMNVMRVTLRKILKEYREFGDEALDLTSKRYPISNRVSRIHNSKPIRKEFEENADNWKHVLYR</sequence>
<comment type="caution">
    <text evidence="1">The sequence shown here is derived from an EMBL/GenBank/DDBJ whole genome shotgun (WGS) entry which is preliminary data.</text>
</comment>
<dbReference type="SUPFAM" id="SSF46689">
    <property type="entry name" value="Homeodomain-like"/>
    <property type="match status" value="1"/>
</dbReference>
<proteinExistence type="predicted"/>
<gene>
    <name evidence="1" type="ORF">FLL46_26370</name>
</gene>
<protein>
    <submittedName>
        <fullName evidence="1">Uncharacterized protein</fullName>
    </submittedName>
</protein>
<evidence type="ECO:0000313" key="1">
    <source>
        <dbReference type="EMBL" id="TQV80246.1"/>
    </source>
</evidence>
<organism evidence="1 2">
    <name type="scientific">Aliikangiella coralliicola</name>
    <dbReference type="NCBI Taxonomy" id="2592383"/>
    <lineage>
        <taxon>Bacteria</taxon>
        <taxon>Pseudomonadati</taxon>
        <taxon>Pseudomonadota</taxon>
        <taxon>Gammaproteobacteria</taxon>
        <taxon>Oceanospirillales</taxon>
        <taxon>Pleioneaceae</taxon>
        <taxon>Aliikangiella</taxon>
    </lineage>
</organism>
<name>A0A545TSP8_9GAMM</name>
<evidence type="ECO:0000313" key="2">
    <source>
        <dbReference type="Proteomes" id="UP000315439"/>
    </source>
</evidence>